<feature type="non-terminal residue" evidence="1">
    <location>
        <position position="1"/>
    </location>
</feature>
<gene>
    <name evidence="1" type="ORF">DAT39_018497</name>
</gene>
<dbReference type="EMBL" id="QNUK01000552">
    <property type="protein sequence ID" value="KAF5891801.1"/>
    <property type="molecule type" value="Genomic_DNA"/>
</dbReference>
<dbReference type="AlphaFoldDB" id="A0A8J4TU11"/>
<evidence type="ECO:0000313" key="1">
    <source>
        <dbReference type="EMBL" id="KAF5891801.1"/>
    </source>
</evidence>
<protein>
    <submittedName>
        <fullName evidence="1">Uncharacterized protein</fullName>
    </submittedName>
</protein>
<reference evidence="1" key="1">
    <citation type="submission" date="2020-07" db="EMBL/GenBank/DDBJ databases">
        <title>Clarias magur genome sequencing, assembly and annotation.</title>
        <authorList>
            <person name="Kushwaha B."/>
            <person name="Kumar R."/>
            <person name="Das P."/>
            <person name="Joshi C.G."/>
            <person name="Kumar D."/>
            <person name="Nagpure N.S."/>
            <person name="Pandey M."/>
            <person name="Agarwal S."/>
            <person name="Srivastava S."/>
            <person name="Singh M."/>
            <person name="Sahoo L."/>
            <person name="Jayasankar P."/>
            <person name="Meher P.K."/>
            <person name="Koringa P.G."/>
            <person name="Iquebal M.A."/>
            <person name="Das S.P."/>
            <person name="Bit A."/>
            <person name="Patnaik S."/>
            <person name="Patel N."/>
            <person name="Shah T.M."/>
            <person name="Hinsu A."/>
            <person name="Jena J.K."/>
        </authorList>
    </citation>
    <scope>NUCLEOTIDE SEQUENCE</scope>
    <source>
        <strain evidence="1">CIFAMagur01</strain>
        <tissue evidence="1">Testis</tissue>
    </source>
</reference>
<keyword evidence="2" id="KW-1185">Reference proteome</keyword>
<sequence>MGGQGLRGDPGIGSPILAPGFQFGSSLECLSLSRLAWILGMEAWVHSKHLESLDLMALCVSPLCTLIRAARLN</sequence>
<evidence type="ECO:0000313" key="2">
    <source>
        <dbReference type="Proteomes" id="UP000727407"/>
    </source>
</evidence>
<organism evidence="1 2">
    <name type="scientific">Clarias magur</name>
    <name type="common">Asian catfish</name>
    <name type="synonym">Macropteronotus magur</name>
    <dbReference type="NCBI Taxonomy" id="1594786"/>
    <lineage>
        <taxon>Eukaryota</taxon>
        <taxon>Metazoa</taxon>
        <taxon>Chordata</taxon>
        <taxon>Craniata</taxon>
        <taxon>Vertebrata</taxon>
        <taxon>Euteleostomi</taxon>
        <taxon>Actinopterygii</taxon>
        <taxon>Neopterygii</taxon>
        <taxon>Teleostei</taxon>
        <taxon>Ostariophysi</taxon>
        <taxon>Siluriformes</taxon>
        <taxon>Clariidae</taxon>
        <taxon>Clarias</taxon>
    </lineage>
</organism>
<proteinExistence type="predicted"/>
<accession>A0A8J4TU11</accession>
<comment type="caution">
    <text evidence="1">The sequence shown here is derived from an EMBL/GenBank/DDBJ whole genome shotgun (WGS) entry which is preliminary data.</text>
</comment>
<name>A0A8J4TU11_CLAMG</name>
<dbReference type="Proteomes" id="UP000727407">
    <property type="component" value="Unassembled WGS sequence"/>
</dbReference>